<organism evidence="2 3">
    <name type="scientific">Trichonephila clavata</name>
    <name type="common">Joro spider</name>
    <name type="synonym">Nephila clavata</name>
    <dbReference type="NCBI Taxonomy" id="2740835"/>
    <lineage>
        <taxon>Eukaryota</taxon>
        <taxon>Metazoa</taxon>
        <taxon>Ecdysozoa</taxon>
        <taxon>Arthropoda</taxon>
        <taxon>Chelicerata</taxon>
        <taxon>Arachnida</taxon>
        <taxon>Araneae</taxon>
        <taxon>Araneomorphae</taxon>
        <taxon>Entelegynae</taxon>
        <taxon>Araneoidea</taxon>
        <taxon>Nephilidae</taxon>
        <taxon>Trichonephila</taxon>
    </lineage>
</organism>
<sequence>YKETDQSTTSETYSEYSVTDEYEEADQGTTSVTYSVCECFLTDESNRKRDEALLKGEDLDPGPCLKTSLHAYIIVEKRRKLLFQ</sequence>
<proteinExistence type="predicted"/>
<gene>
    <name evidence="2" type="ORF">TNCT_336261</name>
</gene>
<name>A0A8X6LSN5_TRICU</name>
<reference evidence="2" key="1">
    <citation type="submission" date="2020-07" db="EMBL/GenBank/DDBJ databases">
        <title>Multicomponent nature underlies the extraordinary mechanical properties of spider dragline silk.</title>
        <authorList>
            <person name="Kono N."/>
            <person name="Nakamura H."/>
            <person name="Mori M."/>
            <person name="Yoshida Y."/>
            <person name="Ohtoshi R."/>
            <person name="Malay A.D."/>
            <person name="Moran D.A.P."/>
            <person name="Tomita M."/>
            <person name="Numata K."/>
            <person name="Arakawa K."/>
        </authorList>
    </citation>
    <scope>NUCLEOTIDE SEQUENCE</scope>
</reference>
<comment type="caution">
    <text evidence="2">The sequence shown here is derived from an EMBL/GenBank/DDBJ whole genome shotgun (WGS) entry which is preliminary data.</text>
</comment>
<dbReference type="EMBL" id="BMAO01027716">
    <property type="protein sequence ID" value="GFR19197.1"/>
    <property type="molecule type" value="Genomic_DNA"/>
</dbReference>
<dbReference type="AlphaFoldDB" id="A0A8X6LSN5"/>
<feature type="compositionally biased region" description="Low complexity" evidence="1">
    <location>
        <begin position="1"/>
        <end position="17"/>
    </location>
</feature>
<accession>A0A8X6LSN5</accession>
<feature type="region of interest" description="Disordered" evidence="1">
    <location>
        <begin position="1"/>
        <end position="28"/>
    </location>
</feature>
<feature type="non-terminal residue" evidence="2">
    <location>
        <position position="1"/>
    </location>
</feature>
<evidence type="ECO:0000313" key="3">
    <source>
        <dbReference type="Proteomes" id="UP000887116"/>
    </source>
</evidence>
<evidence type="ECO:0000256" key="1">
    <source>
        <dbReference type="SAM" id="MobiDB-lite"/>
    </source>
</evidence>
<protein>
    <submittedName>
        <fullName evidence="2">Uncharacterized protein</fullName>
    </submittedName>
</protein>
<keyword evidence="3" id="KW-1185">Reference proteome</keyword>
<evidence type="ECO:0000313" key="2">
    <source>
        <dbReference type="EMBL" id="GFR19197.1"/>
    </source>
</evidence>
<dbReference type="Proteomes" id="UP000887116">
    <property type="component" value="Unassembled WGS sequence"/>
</dbReference>